<dbReference type="VEuPathDB" id="FungiDB:RhiirFUN_004934"/>
<dbReference type="VEuPathDB" id="FungiDB:RhiirA1_452690"/>
<organism evidence="1 2">
    <name type="scientific">Rhizophagus irregularis</name>
    <dbReference type="NCBI Taxonomy" id="588596"/>
    <lineage>
        <taxon>Eukaryota</taxon>
        <taxon>Fungi</taxon>
        <taxon>Fungi incertae sedis</taxon>
        <taxon>Mucoromycota</taxon>
        <taxon>Glomeromycotina</taxon>
        <taxon>Glomeromycetes</taxon>
        <taxon>Glomerales</taxon>
        <taxon>Glomeraceae</taxon>
        <taxon>Rhizophagus</taxon>
    </lineage>
</organism>
<keyword evidence="2" id="KW-1185">Reference proteome</keyword>
<accession>A0A2I1FUS7</accession>
<dbReference type="Proteomes" id="UP000234323">
    <property type="component" value="Unassembled WGS sequence"/>
</dbReference>
<reference evidence="1 2" key="1">
    <citation type="submission" date="2015-10" db="EMBL/GenBank/DDBJ databases">
        <title>Genome analyses suggest a sexual origin of heterokaryosis in a supposedly ancient asexual fungus.</title>
        <authorList>
            <person name="Ropars J."/>
            <person name="Sedzielewska K."/>
            <person name="Noel J."/>
            <person name="Charron P."/>
            <person name="Farinelli L."/>
            <person name="Marton T."/>
            <person name="Kruger M."/>
            <person name="Pelin A."/>
            <person name="Brachmann A."/>
            <person name="Corradi N."/>
        </authorList>
    </citation>
    <scope>NUCLEOTIDE SEQUENCE [LARGE SCALE GENOMIC DNA]</scope>
    <source>
        <strain evidence="1 2">A4</strain>
    </source>
</reference>
<dbReference type="AlphaFoldDB" id="A0A2I1FUS7"/>
<name>A0A2I1FUS7_9GLOM</name>
<sequence>MGPKYRKKRKLAEVGSEISASKRRIVSQSSQVSDLMLAASHLRLNSSLDSSYNLDDLPSSASLFTKRAVEALKMSFKPAKKIIDVIPNIDISKVKNFPEVYYLNKIDRDFLRKPDFSIEKLKKQKKNPIKDKRVLSFISKLYRAVEYSDLKIGMRETTTDSLVDDLLRIVDLNDWPLVIRNHPSFNIYIKNNAYVTIPKFTVMNEDKDIALIQSMHLQNVGPPSNFGEVQIAAKILACACQNIRSLDYDVHIQKDQEDQYIDQTIFAIRVISTYVTFYKAEIPSKYLEKLDEGLPQEQKIEILRWPNRNGAKTGYNLAQPNGRQNVLISLVKIREWNLRNLRNKWRKRRRKRRRSKQKNSEK</sequence>
<evidence type="ECO:0000313" key="1">
    <source>
        <dbReference type="EMBL" id="PKY38106.1"/>
    </source>
</evidence>
<protein>
    <submittedName>
        <fullName evidence="1">Uncharacterized protein</fullName>
    </submittedName>
</protein>
<evidence type="ECO:0000313" key="2">
    <source>
        <dbReference type="Proteomes" id="UP000234323"/>
    </source>
</evidence>
<comment type="caution">
    <text evidence="1">The sequence shown here is derived from an EMBL/GenBank/DDBJ whole genome shotgun (WGS) entry which is preliminary data.</text>
</comment>
<proteinExistence type="predicted"/>
<gene>
    <name evidence="1" type="ORF">RhiirA4_451047</name>
</gene>
<dbReference type="EMBL" id="LLXI01000018">
    <property type="protein sequence ID" value="PKY38106.1"/>
    <property type="molecule type" value="Genomic_DNA"/>
</dbReference>
<dbReference type="VEuPathDB" id="FungiDB:FUN_007389"/>